<protein>
    <submittedName>
        <fullName evidence="1">Uncharacterized protein</fullName>
    </submittedName>
</protein>
<gene>
    <name evidence="1" type="ORF">EJF14_50595</name>
</gene>
<reference evidence="2" key="1">
    <citation type="journal article" date="2019" name="MBio">
        <title>Comparative genomics for the elucidation of multidrug resistance (MDR) in Candida lusitaniae.</title>
        <authorList>
            <person name="Kannan A."/>
            <person name="Asner S.A."/>
            <person name="Trachsel E."/>
            <person name="Kelly S."/>
            <person name="Parker J."/>
            <person name="Sanglard D."/>
        </authorList>
    </citation>
    <scope>NUCLEOTIDE SEQUENCE [LARGE SCALE GENOMIC DNA]</scope>
    <source>
        <strain evidence="2">P1</strain>
    </source>
</reference>
<accession>A0ACD0WP92</accession>
<sequence>MKQIRNVVERSEVGSCDTEAPTFYRVFIVSRSLGPTMKAFSSESNFKMYKDFKHISKYHPCFNRAKELQDKFKGYPILYSKRNLNVKLGFSEERIMTIYHCLPSGENGDRLYNKSDNKQLVEVYRKDYISYARYRLKFESTEVILVIHRRLPIADFNVGEARYRFLRQQSFFERTGYFGSDLYMIGRNQISLVDDLVDGYKINPKNKLVGNAIINCIVPPILTSARNLSTPYKLGRLTNNHWLTFGIDHKFFSLSLLSDSNLDSDANNTVTFEALAILCVSMVLPMYDHEDSIHRRRRDRNKRHNFP</sequence>
<dbReference type="Proteomes" id="UP000326582">
    <property type="component" value="Chromosome 5"/>
</dbReference>
<organism evidence="1 2">
    <name type="scientific">Clavispora lusitaniae</name>
    <name type="common">Candida lusitaniae</name>
    <dbReference type="NCBI Taxonomy" id="36911"/>
    <lineage>
        <taxon>Eukaryota</taxon>
        <taxon>Fungi</taxon>
        <taxon>Dikarya</taxon>
        <taxon>Ascomycota</taxon>
        <taxon>Saccharomycotina</taxon>
        <taxon>Pichiomycetes</taxon>
        <taxon>Metschnikowiaceae</taxon>
        <taxon>Clavispora</taxon>
    </lineage>
</organism>
<name>A0ACD0WP92_CLALS</name>
<evidence type="ECO:0000313" key="1">
    <source>
        <dbReference type="EMBL" id="QFZ29357.1"/>
    </source>
</evidence>
<dbReference type="EMBL" id="CP038488">
    <property type="protein sequence ID" value="QFZ29357.1"/>
    <property type="molecule type" value="Genomic_DNA"/>
</dbReference>
<proteinExistence type="predicted"/>
<evidence type="ECO:0000313" key="2">
    <source>
        <dbReference type="Proteomes" id="UP000326582"/>
    </source>
</evidence>
<keyword evidence="2" id="KW-1185">Reference proteome</keyword>